<dbReference type="GO" id="GO:0071949">
    <property type="term" value="F:FAD binding"/>
    <property type="evidence" value="ECO:0007669"/>
    <property type="project" value="InterPro"/>
</dbReference>
<dbReference type="Pfam" id="PF04030">
    <property type="entry name" value="ALO"/>
    <property type="match status" value="1"/>
</dbReference>
<organism evidence="4 5">
    <name type="scientific">Actinia tenebrosa</name>
    <name type="common">Australian red waratah sea anemone</name>
    <dbReference type="NCBI Taxonomy" id="6105"/>
    <lineage>
        <taxon>Eukaryota</taxon>
        <taxon>Metazoa</taxon>
        <taxon>Cnidaria</taxon>
        <taxon>Anthozoa</taxon>
        <taxon>Hexacorallia</taxon>
        <taxon>Actiniaria</taxon>
        <taxon>Actiniidae</taxon>
        <taxon>Actinia</taxon>
    </lineage>
</organism>
<evidence type="ECO:0000259" key="3">
    <source>
        <dbReference type="PROSITE" id="PS51387"/>
    </source>
</evidence>
<evidence type="ECO:0000256" key="2">
    <source>
        <dbReference type="SAM" id="MobiDB-lite"/>
    </source>
</evidence>
<name>A0A6P8GZK6_ACTTE</name>
<proteinExistence type="predicted"/>
<protein>
    <submittedName>
        <fullName evidence="5">L-gulonolactone oxidase-like</fullName>
    </submittedName>
</protein>
<dbReference type="PANTHER" id="PTHR43762:SF1">
    <property type="entry name" value="D-ARABINONO-1,4-LACTONE OXIDASE"/>
    <property type="match status" value="1"/>
</dbReference>
<dbReference type="KEGG" id="aten:116287119"/>
<dbReference type="PIRSF" id="PIRSF000136">
    <property type="entry name" value="LGO_GLO"/>
    <property type="match status" value="1"/>
</dbReference>
<dbReference type="InterPro" id="IPR007173">
    <property type="entry name" value="ALO_C"/>
</dbReference>
<reference evidence="5" key="1">
    <citation type="submission" date="2025-08" db="UniProtKB">
        <authorList>
            <consortium name="RefSeq"/>
        </authorList>
    </citation>
    <scope>IDENTIFICATION</scope>
    <source>
        <tissue evidence="5">Tentacle</tissue>
    </source>
</reference>
<dbReference type="GO" id="GO:0003885">
    <property type="term" value="F:D-arabinono-1,4-lactone oxidase activity"/>
    <property type="evidence" value="ECO:0007669"/>
    <property type="project" value="InterPro"/>
</dbReference>
<dbReference type="GO" id="GO:0016020">
    <property type="term" value="C:membrane"/>
    <property type="evidence" value="ECO:0007669"/>
    <property type="project" value="InterPro"/>
</dbReference>
<dbReference type="InterPro" id="IPR006094">
    <property type="entry name" value="Oxid_FAD_bind_N"/>
</dbReference>
<dbReference type="SUPFAM" id="SSF56176">
    <property type="entry name" value="FAD-binding/transporter-associated domain-like"/>
    <property type="match status" value="1"/>
</dbReference>
<dbReference type="Proteomes" id="UP000515163">
    <property type="component" value="Unplaced"/>
</dbReference>
<dbReference type="InParanoid" id="A0A6P8GZK6"/>
<dbReference type="AlphaFoldDB" id="A0A6P8GZK6"/>
<dbReference type="InterPro" id="IPR010031">
    <property type="entry name" value="FAD_lactone_oxidase-like"/>
</dbReference>
<keyword evidence="4" id="KW-1185">Reference proteome</keyword>
<dbReference type="InterPro" id="IPR036318">
    <property type="entry name" value="FAD-bd_PCMH-like_sf"/>
</dbReference>
<dbReference type="PANTHER" id="PTHR43762">
    <property type="entry name" value="L-GULONOLACTONE OXIDASE"/>
    <property type="match status" value="1"/>
</dbReference>
<dbReference type="Gene3D" id="3.30.43.10">
    <property type="entry name" value="Uridine Diphospho-n-acetylenolpyruvylglucosamine Reductase, domain 2"/>
    <property type="match status" value="1"/>
</dbReference>
<feature type="region of interest" description="Disordered" evidence="2">
    <location>
        <begin position="577"/>
        <end position="597"/>
    </location>
</feature>
<evidence type="ECO:0000313" key="4">
    <source>
        <dbReference type="Proteomes" id="UP000515163"/>
    </source>
</evidence>
<dbReference type="Gene3D" id="3.30.70.2520">
    <property type="match status" value="1"/>
</dbReference>
<dbReference type="InterPro" id="IPR016169">
    <property type="entry name" value="FAD-bd_PCMH_sub2"/>
</dbReference>
<dbReference type="GeneID" id="116287119"/>
<feature type="domain" description="FAD-binding PCMH-type" evidence="3">
    <location>
        <begin position="68"/>
        <end position="273"/>
    </location>
</feature>
<dbReference type="Gene3D" id="3.30.465.10">
    <property type="match status" value="1"/>
</dbReference>
<dbReference type="InterPro" id="IPR016167">
    <property type="entry name" value="FAD-bd_PCMH_sub1"/>
</dbReference>
<dbReference type="Pfam" id="PF01565">
    <property type="entry name" value="FAD_binding_4"/>
    <property type="match status" value="1"/>
</dbReference>
<dbReference type="PROSITE" id="PS51387">
    <property type="entry name" value="FAD_PCMH"/>
    <property type="match status" value="1"/>
</dbReference>
<dbReference type="RefSeq" id="XP_031549609.1">
    <property type="nucleotide sequence ID" value="XM_031693749.1"/>
</dbReference>
<accession>A0A6P8GZK6</accession>
<sequence length="597" mass="67166">MGNTLDCCYCTRQNNQCLFPCIRCCSYSHRRVFYNFDGMEAVQPLVHFYFPKKSVVRKLPGELKSCAEEEDLKQIIQNGMGPVEQLSAICFYASKNNYTVRAVGAGASWSRITSTRDILIDMKKLDRILTKPPSSRRENLVKEYVDIEVEGGKKVVDFVEELDARYGLGLPMIGNYAGQTVAGVASTSTHGSGYFAGTLSTSVVGLHLITHRGIQVRIGLGNETFEECKQKLDDAQPCGIPVVMNSTTMLKGTVVGLGSLGIVYSITYRCIPMFNLEETRSLIRIPWSGKNSFRIRERFTHAFTDPELGEYFSFFINPYPQPRSILYGAVLQSKRTTRRPACCKCCLCWCGSGGRGCSECGMVQNDCTTSCLQSCANCCPSRVSDITNFGLSLMDRAKYPFVHKYYNVLQFTNGNVHVRTAEWCLPLDQMDAALADVIDTANQYAQRHQQYSLLPIYVRLAKTDELLLSPANKRFASGETEHCCYIEVPFMAGAFGTDEYQATIEELLSKKYSARPHWAKNNQLSSNRVKKLYPNLNEWQKVFKLFNKDGTFCNEFTRRMGFDHCLVEEPVNQGHANNNVINVQPPNGYDDVITEQP</sequence>
<gene>
    <name evidence="5" type="primary">LOC116287119</name>
</gene>
<evidence type="ECO:0000256" key="1">
    <source>
        <dbReference type="ARBA" id="ARBA00023002"/>
    </source>
</evidence>
<dbReference type="OrthoDB" id="610608at2759"/>
<keyword evidence="1" id="KW-0560">Oxidoreductase</keyword>
<dbReference type="InterPro" id="IPR016166">
    <property type="entry name" value="FAD-bd_PCMH"/>
</dbReference>
<evidence type="ECO:0000313" key="5">
    <source>
        <dbReference type="RefSeq" id="XP_031549609.1"/>
    </source>
</evidence>